<feature type="chain" id="PRO_5047351934" description="LTXXQ motif family protein" evidence="2">
    <location>
        <begin position="21"/>
        <end position="118"/>
    </location>
</feature>
<keyword evidence="4" id="KW-1185">Reference proteome</keyword>
<accession>A0ABY7T5J9</accession>
<sequence>MKKLILIALLATGLSTLTYAKGDKTPTQKATEQTEKLKKKLNLTADQTTKVKAILLDKDTQEAKLKKGKADKQQKDAIKKQADEKVSAVLTASQKKTYEALKAEKKEEKAKKKAANKS</sequence>
<name>A0ABY7T5J9_9SPHI</name>
<gene>
    <name evidence="3" type="ORF">PQO05_20335</name>
</gene>
<evidence type="ECO:0000313" key="4">
    <source>
        <dbReference type="Proteomes" id="UP001216139"/>
    </source>
</evidence>
<evidence type="ECO:0008006" key="5">
    <source>
        <dbReference type="Google" id="ProtNLM"/>
    </source>
</evidence>
<keyword evidence="1" id="KW-0175">Coiled coil</keyword>
<reference evidence="3 4" key="1">
    <citation type="submission" date="2023-02" db="EMBL/GenBank/DDBJ databases">
        <title>Genome sequence of Mucilaginibacter jinjuensis strain KACC 16571.</title>
        <authorList>
            <person name="Kim S."/>
            <person name="Heo J."/>
            <person name="Kwon S.-W."/>
        </authorList>
    </citation>
    <scope>NUCLEOTIDE SEQUENCE [LARGE SCALE GENOMIC DNA]</scope>
    <source>
        <strain evidence="3 4">KACC 16571</strain>
    </source>
</reference>
<feature type="coiled-coil region" evidence="1">
    <location>
        <begin position="91"/>
        <end position="118"/>
    </location>
</feature>
<feature type="signal peptide" evidence="2">
    <location>
        <begin position="1"/>
        <end position="20"/>
    </location>
</feature>
<evidence type="ECO:0000313" key="3">
    <source>
        <dbReference type="EMBL" id="WCT11091.1"/>
    </source>
</evidence>
<organism evidence="3 4">
    <name type="scientific">Mucilaginibacter jinjuensis</name>
    <dbReference type="NCBI Taxonomy" id="1176721"/>
    <lineage>
        <taxon>Bacteria</taxon>
        <taxon>Pseudomonadati</taxon>
        <taxon>Bacteroidota</taxon>
        <taxon>Sphingobacteriia</taxon>
        <taxon>Sphingobacteriales</taxon>
        <taxon>Sphingobacteriaceae</taxon>
        <taxon>Mucilaginibacter</taxon>
    </lineage>
</organism>
<keyword evidence="2" id="KW-0732">Signal</keyword>
<dbReference type="EMBL" id="CP117167">
    <property type="protein sequence ID" value="WCT11091.1"/>
    <property type="molecule type" value="Genomic_DNA"/>
</dbReference>
<dbReference type="Proteomes" id="UP001216139">
    <property type="component" value="Chromosome"/>
</dbReference>
<evidence type="ECO:0000256" key="2">
    <source>
        <dbReference type="SAM" id="SignalP"/>
    </source>
</evidence>
<proteinExistence type="predicted"/>
<protein>
    <recommendedName>
        <fullName evidence="5">LTXXQ motif family protein</fullName>
    </recommendedName>
</protein>
<evidence type="ECO:0000256" key="1">
    <source>
        <dbReference type="SAM" id="Coils"/>
    </source>
</evidence>
<dbReference type="RefSeq" id="WP_273629281.1">
    <property type="nucleotide sequence ID" value="NZ_CP117167.1"/>
</dbReference>